<comment type="caution">
    <text evidence="1">The sequence shown here is derived from an EMBL/GenBank/DDBJ whole genome shotgun (WGS) entry which is preliminary data.</text>
</comment>
<dbReference type="AlphaFoldDB" id="A0AAD6Z5F1"/>
<name>A0AAD6Z5F1_9AGAR</name>
<protein>
    <recommendedName>
        <fullName evidence="3">Retrotransposon gag domain-containing protein</fullName>
    </recommendedName>
</protein>
<reference evidence="1" key="1">
    <citation type="submission" date="2023-03" db="EMBL/GenBank/DDBJ databases">
        <title>Massive genome expansion in bonnet fungi (Mycena s.s.) driven by repeated elements and novel gene families across ecological guilds.</title>
        <authorList>
            <consortium name="Lawrence Berkeley National Laboratory"/>
            <person name="Harder C.B."/>
            <person name="Miyauchi S."/>
            <person name="Viragh M."/>
            <person name="Kuo A."/>
            <person name="Thoen E."/>
            <person name="Andreopoulos B."/>
            <person name="Lu D."/>
            <person name="Skrede I."/>
            <person name="Drula E."/>
            <person name="Henrissat B."/>
            <person name="Morin E."/>
            <person name="Kohler A."/>
            <person name="Barry K."/>
            <person name="LaButti K."/>
            <person name="Morin E."/>
            <person name="Salamov A."/>
            <person name="Lipzen A."/>
            <person name="Mereny Z."/>
            <person name="Hegedus B."/>
            <person name="Baldrian P."/>
            <person name="Stursova M."/>
            <person name="Weitz H."/>
            <person name="Taylor A."/>
            <person name="Grigoriev I.V."/>
            <person name="Nagy L.G."/>
            <person name="Martin F."/>
            <person name="Kauserud H."/>
        </authorList>
    </citation>
    <scope>NUCLEOTIDE SEQUENCE</scope>
    <source>
        <strain evidence="1">CBHHK002</strain>
    </source>
</reference>
<dbReference type="EMBL" id="JARIHO010000086">
    <property type="protein sequence ID" value="KAJ7307898.1"/>
    <property type="molecule type" value="Genomic_DNA"/>
</dbReference>
<sequence>MVSPNCLPSLVHDTCREPVAHLPRRQEERVMPAPGDTEQKCRDRENAYTPTLHISPHSRVAGTLIVMLVDVDSPHKLIAVYNPESRVTPHSLLAWLAQCEDAFKIFNSRNADKPLAMADQIRILGHAMQEPSMQQWWMQGREKYLEMTIDDWIGAIKERWLSTSGVNDATRICYGLKQGHKDFNAYTTELAYHRNIVGDIIIPEITYKNLLLFGAHPLLMYDMLALPKFDACAPELTSSELESIMSTRWDAIWLRRCKRLRGCERLWRCKRLWGREWLRGGQEGTVGMEAQQVEKVLGVQEVQEGPELELVRVAQPLLEEGLAPVAQPVLEGQVVEQAAQVVWVAR</sequence>
<accession>A0AAD6Z5F1</accession>
<evidence type="ECO:0000313" key="2">
    <source>
        <dbReference type="Proteomes" id="UP001218218"/>
    </source>
</evidence>
<keyword evidence="2" id="KW-1185">Reference proteome</keyword>
<evidence type="ECO:0000313" key="1">
    <source>
        <dbReference type="EMBL" id="KAJ7307898.1"/>
    </source>
</evidence>
<dbReference type="Proteomes" id="UP001218218">
    <property type="component" value="Unassembled WGS sequence"/>
</dbReference>
<gene>
    <name evidence="1" type="ORF">DFH08DRAFT_1051153</name>
</gene>
<organism evidence="1 2">
    <name type="scientific">Mycena albidolilacea</name>
    <dbReference type="NCBI Taxonomy" id="1033008"/>
    <lineage>
        <taxon>Eukaryota</taxon>
        <taxon>Fungi</taxon>
        <taxon>Dikarya</taxon>
        <taxon>Basidiomycota</taxon>
        <taxon>Agaricomycotina</taxon>
        <taxon>Agaricomycetes</taxon>
        <taxon>Agaricomycetidae</taxon>
        <taxon>Agaricales</taxon>
        <taxon>Marasmiineae</taxon>
        <taxon>Mycenaceae</taxon>
        <taxon>Mycena</taxon>
    </lineage>
</organism>
<evidence type="ECO:0008006" key="3">
    <source>
        <dbReference type="Google" id="ProtNLM"/>
    </source>
</evidence>
<proteinExistence type="predicted"/>